<gene>
    <name evidence="1" type="ORF">DLD82_11325</name>
</gene>
<dbReference type="OrthoDB" id="384843at2157"/>
<reference evidence="1 2" key="1">
    <citation type="submission" date="2018-05" db="EMBL/GenBank/DDBJ databases">
        <title>Draft genome of Methanospirillum stamsii Pt1.</title>
        <authorList>
            <person name="Dueholm M.S."/>
            <person name="Nielsen P.H."/>
            <person name="Bakmann L.F."/>
            <person name="Otzen D.E."/>
        </authorList>
    </citation>
    <scope>NUCLEOTIDE SEQUENCE [LARGE SCALE GENOMIC DNA]</scope>
    <source>
        <strain evidence="1 2">Pt1</strain>
    </source>
</reference>
<evidence type="ECO:0008006" key="3">
    <source>
        <dbReference type="Google" id="ProtNLM"/>
    </source>
</evidence>
<keyword evidence="2" id="KW-1185">Reference proteome</keyword>
<name>A0A2V2N9A6_9EURY</name>
<dbReference type="SUPFAM" id="SSF88723">
    <property type="entry name" value="PIN domain-like"/>
    <property type="match status" value="1"/>
</dbReference>
<dbReference type="EMBL" id="QGMZ01000022">
    <property type="protein sequence ID" value="PWR73078.1"/>
    <property type="molecule type" value="Genomic_DNA"/>
</dbReference>
<accession>A0A2V2N9A6</accession>
<dbReference type="AlphaFoldDB" id="A0A2V2N9A6"/>
<comment type="caution">
    <text evidence="1">The sequence shown here is derived from an EMBL/GenBank/DDBJ whole genome shotgun (WGS) entry which is preliminary data.</text>
</comment>
<evidence type="ECO:0000313" key="1">
    <source>
        <dbReference type="EMBL" id="PWR73078.1"/>
    </source>
</evidence>
<evidence type="ECO:0000313" key="2">
    <source>
        <dbReference type="Proteomes" id="UP000245934"/>
    </source>
</evidence>
<dbReference type="InterPro" id="IPR029060">
    <property type="entry name" value="PIN-like_dom_sf"/>
</dbReference>
<dbReference type="RefSeq" id="WP_109941238.1">
    <property type="nucleotide sequence ID" value="NZ_CP176366.1"/>
</dbReference>
<proteinExistence type="predicted"/>
<sequence length="151" mass="17544">MILFDSDVLAICHFFTHDSRYIITKQCVDDLKKNGIATTIYNLFELAGILSSGGKGELGEKIVNTYLNARDIEVLFPKVGFISEDHFWEEYSRGVMDVIKRGIRYEDAKIFWVAEIYEVSLIITWNKRHFLEKTAVPVMRPEECYNRPSIK</sequence>
<organism evidence="1 2">
    <name type="scientific">Methanospirillum stamsii</name>
    <dbReference type="NCBI Taxonomy" id="1277351"/>
    <lineage>
        <taxon>Archaea</taxon>
        <taxon>Methanobacteriati</taxon>
        <taxon>Methanobacteriota</taxon>
        <taxon>Stenosarchaea group</taxon>
        <taxon>Methanomicrobia</taxon>
        <taxon>Methanomicrobiales</taxon>
        <taxon>Methanospirillaceae</taxon>
        <taxon>Methanospirillum</taxon>
    </lineage>
</organism>
<protein>
    <recommendedName>
        <fullName evidence="3">PIN domain nuclease</fullName>
    </recommendedName>
</protein>
<dbReference type="GeneID" id="97610959"/>
<dbReference type="Proteomes" id="UP000245934">
    <property type="component" value="Unassembled WGS sequence"/>
</dbReference>